<feature type="compositionally biased region" description="Acidic residues" evidence="1">
    <location>
        <begin position="633"/>
        <end position="643"/>
    </location>
</feature>
<dbReference type="RefSeq" id="WP_012875506.1">
    <property type="nucleotide sequence ID" value="NC_013525.1"/>
</dbReference>
<dbReference type="Proteomes" id="UP000000323">
    <property type="component" value="Chromosome 1"/>
</dbReference>
<dbReference type="OrthoDB" id="8905164at2"/>
<proteinExistence type="predicted"/>
<gene>
    <name evidence="2" type="ordered locus">Tter_1566</name>
</gene>
<dbReference type="SUPFAM" id="SSF52540">
    <property type="entry name" value="P-loop containing nucleoside triphosphate hydrolases"/>
    <property type="match status" value="1"/>
</dbReference>
<protein>
    <submittedName>
        <fullName evidence="2">ATP-dependent serine protease-like protein</fullName>
    </submittedName>
</protein>
<dbReference type="HOGENOM" id="CLU_402199_0_0_0"/>
<dbReference type="CDD" id="cd00188">
    <property type="entry name" value="TOPRIM"/>
    <property type="match status" value="1"/>
</dbReference>
<dbReference type="KEGG" id="ttr:Tter_1566"/>
<feature type="region of interest" description="Disordered" evidence="1">
    <location>
        <begin position="592"/>
        <end position="657"/>
    </location>
</feature>
<dbReference type="STRING" id="525904.Tter_1566"/>
<keyword evidence="3" id="KW-1185">Reference proteome</keyword>
<evidence type="ECO:0000256" key="1">
    <source>
        <dbReference type="SAM" id="MobiDB-lite"/>
    </source>
</evidence>
<feature type="compositionally biased region" description="Polar residues" evidence="1">
    <location>
        <begin position="605"/>
        <end position="624"/>
    </location>
</feature>
<name>D1CCF7_THET1</name>
<accession>D1CCF7</accession>
<keyword evidence="2" id="KW-0378">Hydrolase</keyword>
<organism evidence="2 3">
    <name type="scientific">Thermobaculum terrenum (strain ATCC BAA-798 / CCMEE 7001 / YNP1)</name>
    <dbReference type="NCBI Taxonomy" id="525904"/>
    <lineage>
        <taxon>Bacteria</taxon>
        <taxon>Bacillati</taxon>
        <taxon>Chloroflexota</taxon>
        <taxon>Chloroflexia</taxon>
        <taxon>Candidatus Thermobaculales</taxon>
        <taxon>Candidatus Thermobaculaceae</taxon>
        <taxon>Thermobaculum</taxon>
    </lineage>
</organism>
<dbReference type="AlphaFoldDB" id="D1CCF7"/>
<dbReference type="Gene3D" id="3.40.50.300">
    <property type="entry name" value="P-loop containing nucleotide triphosphate hydrolases"/>
    <property type="match status" value="1"/>
</dbReference>
<dbReference type="GO" id="GO:0006508">
    <property type="term" value="P:proteolysis"/>
    <property type="evidence" value="ECO:0007669"/>
    <property type="project" value="UniProtKB-KW"/>
</dbReference>
<dbReference type="GO" id="GO:0008233">
    <property type="term" value="F:peptidase activity"/>
    <property type="evidence" value="ECO:0007669"/>
    <property type="project" value="UniProtKB-KW"/>
</dbReference>
<dbReference type="Gene3D" id="3.40.1360.10">
    <property type="match status" value="1"/>
</dbReference>
<evidence type="ECO:0000313" key="2">
    <source>
        <dbReference type="EMBL" id="ACZ42472.1"/>
    </source>
</evidence>
<dbReference type="InterPro" id="IPR027417">
    <property type="entry name" value="P-loop_NTPase"/>
</dbReference>
<sequence>MVLQDANDVYTLITTNLQCPDPRCQCHREGGSSRTLHCSAHSDETPSLSVKLEGDRVLVHCHAGCSQGEVISALRERGLWYSREPGSNGFKKKVTNYRVYSALDGMPAGVHVREDLPDGSKRVHWRGLACKVSELALYRAELLTQHPEATVVIVEGEAVAESLQQELDPKTWLVLATYGTSYRPIDEALRPLLGRDIVLIPDADRPGQDHMEDLAVRLWRLGQDPARIKLLSGHDFGDRAKPAPQLIATKAKPVPAEELESWAETKSKTNNIGTSVVGFPDTGQKPKTNNIGTSVVGFGNWLLSGQQLLEAAKEQSSIEYLPLLGEEGFVVRGWSHLLAGYPRVGKTELLLGFVAERTQAGDKILYLSEEPQSIWAVRAARIRDKVSWDNLTLGLALGVDPADLLASVKASDADVVIIDSIRNLLQPRDETDNSELARLVNPWIVACREAGKTLILVHHTRKGGGDHGEGIAGGHALLGAVDVALELSYDKVESRRVLTSYARVIPGKQLAYELSPEGELQALGSPAAVELRQLQARIFWILDEAGDWLTTREVRAALGEPQPSDEQVRQALLGLARAGKVERDPDLATEARGRPARWRLAPIPKTNNRDSLVVGFSSQDSGSGQPEPTPEPPEGDPPLDDPEAAPRRHSCGGPLLETGLPGWLSCPSCGVYIKADSNAAEAPF</sequence>
<evidence type="ECO:0000313" key="3">
    <source>
        <dbReference type="Proteomes" id="UP000000323"/>
    </source>
</evidence>
<dbReference type="Pfam" id="PF13481">
    <property type="entry name" value="AAA_25"/>
    <property type="match status" value="1"/>
</dbReference>
<dbReference type="EMBL" id="CP001825">
    <property type="protein sequence ID" value="ACZ42472.1"/>
    <property type="molecule type" value="Genomic_DNA"/>
</dbReference>
<dbReference type="eggNOG" id="COG1066">
    <property type="taxonomic scope" value="Bacteria"/>
</dbReference>
<keyword evidence="2" id="KW-0645">Protease</keyword>
<reference evidence="3" key="1">
    <citation type="journal article" date="2010" name="Stand. Genomic Sci.">
        <title>Complete genome sequence of 'Thermobaculum terrenum' type strain (YNP1).</title>
        <authorList>
            <person name="Kiss H."/>
            <person name="Cleland D."/>
            <person name="Lapidus A."/>
            <person name="Lucas S."/>
            <person name="Glavina Del Rio T."/>
            <person name="Nolan M."/>
            <person name="Tice H."/>
            <person name="Han C."/>
            <person name="Goodwin L."/>
            <person name="Pitluck S."/>
            <person name="Liolios K."/>
            <person name="Ivanova N."/>
            <person name="Mavromatis K."/>
            <person name="Ovchinnikova G."/>
            <person name="Pati A."/>
            <person name="Chen A."/>
            <person name="Palaniappan K."/>
            <person name="Land M."/>
            <person name="Hauser L."/>
            <person name="Chang Y."/>
            <person name="Jeffries C."/>
            <person name="Lu M."/>
            <person name="Brettin T."/>
            <person name="Detter J."/>
            <person name="Goker M."/>
            <person name="Tindall B."/>
            <person name="Beck B."/>
            <person name="McDermott T."/>
            <person name="Woyke T."/>
            <person name="Bristow J."/>
            <person name="Eisen J."/>
            <person name="Markowitz V."/>
            <person name="Hugenholtz P."/>
            <person name="Kyrpides N."/>
            <person name="Klenk H."/>
            <person name="Cheng J."/>
        </authorList>
    </citation>
    <scope>NUCLEOTIDE SEQUENCE [LARGE SCALE GENOMIC DNA]</scope>
    <source>
        <strain evidence="3">ATCC BAA-798 / YNP1</strain>
    </source>
</reference>